<feature type="region of interest" description="Disordered" evidence="4">
    <location>
        <begin position="275"/>
        <end position="318"/>
    </location>
</feature>
<evidence type="ECO:0000256" key="1">
    <source>
        <dbReference type="ARBA" id="ARBA00008535"/>
    </source>
</evidence>
<evidence type="ECO:0000256" key="3">
    <source>
        <dbReference type="ARBA" id="ARBA00023134"/>
    </source>
</evidence>
<dbReference type="AlphaFoldDB" id="A0ABD0W759"/>
<comment type="similarity">
    <text evidence="1">Belongs to the TRAFAC class TrmE-Era-EngA-EngB-Septin-like GTPase superfamily. AIG1/Toc34/Toc159-like paraseptin GTPase family. IAN subfamily.</text>
</comment>
<dbReference type="PANTHER" id="PTHR10903:SF107">
    <property type="entry name" value="GTPASE IMAP FAMILY MEMBER 4-LIKE-RELATED"/>
    <property type="match status" value="1"/>
</dbReference>
<dbReference type="Gene3D" id="3.40.50.300">
    <property type="entry name" value="P-loop containing nucleotide triphosphate hydrolases"/>
    <property type="match status" value="1"/>
</dbReference>
<evidence type="ECO:0000256" key="2">
    <source>
        <dbReference type="ARBA" id="ARBA00022741"/>
    </source>
</evidence>
<keyword evidence="3" id="KW-0342">GTP-binding</keyword>
<protein>
    <recommendedName>
        <fullName evidence="5">AIG1-type G domain-containing protein</fullName>
    </recommendedName>
</protein>
<dbReference type="InterPro" id="IPR006703">
    <property type="entry name" value="G_AIG1"/>
</dbReference>
<evidence type="ECO:0000313" key="7">
    <source>
        <dbReference type="Proteomes" id="UP001557470"/>
    </source>
</evidence>
<dbReference type="GO" id="GO:0005525">
    <property type="term" value="F:GTP binding"/>
    <property type="evidence" value="ECO:0007669"/>
    <property type="project" value="UniProtKB-KW"/>
</dbReference>
<gene>
    <name evidence="6" type="ORF">UPYG_G00248770</name>
</gene>
<organism evidence="6 7">
    <name type="scientific">Umbra pygmaea</name>
    <name type="common">Eastern mudminnow</name>
    <dbReference type="NCBI Taxonomy" id="75934"/>
    <lineage>
        <taxon>Eukaryota</taxon>
        <taxon>Metazoa</taxon>
        <taxon>Chordata</taxon>
        <taxon>Craniata</taxon>
        <taxon>Vertebrata</taxon>
        <taxon>Euteleostomi</taxon>
        <taxon>Actinopterygii</taxon>
        <taxon>Neopterygii</taxon>
        <taxon>Teleostei</taxon>
        <taxon>Protacanthopterygii</taxon>
        <taxon>Esociformes</taxon>
        <taxon>Umbridae</taxon>
        <taxon>Umbra</taxon>
    </lineage>
</organism>
<evidence type="ECO:0000259" key="5">
    <source>
        <dbReference type="Pfam" id="PF04548"/>
    </source>
</evidence>
<reference evidence="6 7" key="1">
    <citation type="submission" date="2024-06" db="EMBL/GenBank/DDBJ databases">
        <authorList>
            <person name="Pan Q."/>
            <person name="Wen M."/>
            <person name="Jouanno E."/>
            <person name="Zahm M."/>
            <person name="Klopp C."/>
            <person name="Cabau C."/>
            <person name="Louis A."/>
            <person name="Berthelot C."/>
            <person name="Parey E."/>
            <person name="Roest Crollius H."/>
            <person name="Montfort J."/>
            <person name="Robinson-Rechavi M."/>
            <person name="Bouchez O."/>
            <person name="Lampietro C."/>
            <person name="Lopez Roques C."/>
            <person name="Donnadieu C."/>
            <person name="Postlethwait J."/>
            <person name="Bobe J."/>
            <person name="Verreycken H."/>
            <person name="Guiguen Y."/>
        </authorList>
    </citation>
    <scope>NUCLEOTIDE SEQUENCE [LARGE SCALE GENOMIC DNA]</scope>
    <source>
        <strain evidence="6">Up_M1</strain>
        <tissue evidence="6">Testis</tissue>
    </source>
</reference>
<dbReference type="InterPro" id="IPR045058">
    <property type="entry name" value="GIMA/IAN/Toc"/>
</dbReference>
<dbReference type="SUPFAM" id="SSF52540">
    <property type="entry name" value="P-loop containing nucleoside triphosphate hydrolases"/>
    <property type="match status" value="1"/>
</dbReference>
<keyword evidence="2" id="KW-0547">Nucleotide-binding</keyword>
<accession>A0ABD0W759</accession>
<evidence type="ECO:0000256" key="4">
    <source>
        <dbReference type="SAM" id="MobiDB-lite"/>
    </source>
</evidence>
<dbReference type="Proteomes" id="UP001557470">
    <property type="component" value="Unassembled WGS sequence"/>
</dbReference>
<feature type="domain" description="AIG1-type G" evidence="5">
    <location>
        <begin position="4"/>
        <end position="119"/>
    </location>
</feature>
<dbReference type="Pfam" id="PF04548">
    <property type="entry name" value="AIG1"/>
    <property type="match status" value="1"/>
</dbReference>
<comment type="caution">
    <text evidence="6">The sequence shown here is derived from an EMBL/GenBank/DDBJ whole genome shotgun (WGS) entry which is preliminary data.</text>
</comment>
<name>A0ABD0W759_UMBPY</name>
<proteinExistence type="inferred from homology"/>
<dbReference type="PANTHER" id="PTHR10903">
    <property type="entry name" value="GTPASE, IMAP FAMILY MEMBER-RELATED"/>
    <property type="match status" value="1"/>
</dbReference>
<dbReference type="InterPro" id="IPR027417">
    <property type="entry name" value="P-loop_NTPase"/>
</dbReference>
<keyword evidence="7" id="KW-1185">Reference proteome</keyword>
<dbReference type="EMBL" id="JAGEUA010000008">
    <property type="protein sequence ID" value="KAL0967179.1"/>
    <property type="molecule type" value="Genomic_DNA"/>
</dbReference>
<evidence type="ECO:0000313" key="6">
    <source>
        <dbReference type="EMBL" id="KAL0967179.1"/>
    </source>
</evidence>
<sequence>MLSVSLCPPGPHTLLLVIRGDTSFTEEHRRGIEEHLDLLSELVWSHTIVLFTRGDCLGDTTIELHIESEGKALQWLVEKCGNRYHVLNNKNRGDRTQVTELLEKIEEMVALNSGDHFVIYPSIKIRGHRQEADFSSQTASSGILKRISSAWRNMKVNPSLKRKWRSREILPPSLSGDSRAETGFDSEQMSVCGSVDGSQLGLERLSFEEMWKKPSLPIKGAGSMEFIPPSWSGDSRAESGFDSEQMSVCGSVDGSQLGLERLSFEEMWKKPSLPIKGAGSMEFIPPSLSGDSRRESGFGSDQMSEGGSVDESLLNPKR</sequence>